<dbReference type="EMBL" id="FN653046">
    <property type="protein sequence ID" value="CBY24509.1"/>
    <property type="molecule type" value="Genomic_DNA"/>
</dbReference>
<dbReference type="OrthoDB" id="18145at2759"/>
<protein>
    <submittedName>
        <fullName evidence="1">Uncharacterized protein</fullName>
    </submittedName>
</protein>
<organism evidence="1">
    <name type="scientific">Oikopleura dioica</name>
    <name type="common">Tunicate</name>
    <dbReference type="NCBI Taxonomy" id="34765"/>
    <lineage>
        <taxon>Eukaryota</taxon>
        <taxon>Metazoa</taxon>
        <taxon>Chordata</taxon>
        <taxon>Tunicata</taxon>
        <taxon>Appendicularia</taxon>
        <taxon>Copelata</taxon>
        <taxon>Oikopleuridae</taxon>
        <taxon>Oikopleura</taxon>
    </lineage>
</organism>
<evidence type="ECO:0000313" key="2">
    <source>
        <dbReference type="Proteomes" id="UP000001307"/>
    </source>
</evidence>
<sequence length="112" mass="13017">MQIVGWMLVLSQYEWPRFYETTKYAIEKIKSDGSFTYPNLLDFIYEGGVIEELAWLLNQDITLNISNASDSRELREQLIKAVRSTISPSILIRNFLIITKGDILSEMELPNR</sequence>
<accession>E4XFW9</accession>
<dbReference type="AlphaFoldDB" id="E4XFW9"/>
<name>E4XFW9_OIKDI</name>
<reference evidence="1" key="1">
    <citation type="journal article" date="2010" name="Science">
        <title>Plasticity of animal genome architecture unmasked by rapid evolution of a pelagic tunicate.</title>
        <authorList>
            <person name="Denoeud F."/>
            <person name="Henriet S."/>
            <person name="Mungpakdee S."/>
            <person name="Aury J.M."/>
            <person name="Da Silva C."/>
            <person name="Brinkmann H."/>
            <person name="Mikhaleva J."/>
            <person name="Olsen L.C."/>
            <person name="Jubin C."/>
            <person name="Canestro C."/>
            <person name="Bouquet J.M."/>
            <person name="Danks G."/>
            <person name="Poulain J."/>
            <person name="Campsteijn C."/>
            <person name="Adamski M."/>
            <person name="Cross I."/>
            <person name="Yadetie F."/>
            <person name="Muffato M."/>
            <person name="Louis A."/>
            <person name="Butcher S."/>
            <person name="Tsagkogeorga G."/>
            <person name="Konrad A."/>
            <person name="Singh S."/>
            <person name="Jensen M.F."/>
            <person name="Cong E.H."/>
            <person name="Eikeseth-Otteraa H."/>
            <person name="Noel B."/>
            <person name="Anthouard V."/>
            <person name="Porcel B.M."/>
            <person name="Kachouri-Lafond R."/>
            <person name="Nishino A."/>
            <person name="Ugolini M."/>
            <person name="Chourrout P."/>
            <person name="Nishida H."/>
            <person name="Aasland R."/>
            <person name="Huzurbazar S."/>
            <person name="Westhof E."/>
            <person name="Delsuc F."/>
            <person name="Lehrach H."/>
            <person name="Reinhardt R."/>
            <person name="Weissenbach J."/>
            <person name="Roy S.W."/>
            <person name="Artiguenave F."/>
            <person name="Postlethwait J.H."/>
            <person name="Manak J.R."/>
            <person name="Thompson E.M."/>
            <person name="Jaillon O."/>
            <person name="Du Pasquier L."/>
            <person name="Boudinot P."/>
            <person name="Liberles D.A."/>
            <person name="Volff J.N."/>
            <person name="Philippe H."/>
            <person name="Lenhard B."/>
            <person name="Roest Crollius H."/>
            <person name="Wincker P."/>
            <person name="Chourrout D."/>
        </authorList>
    </citation>
    <scope>NUCLEOTIDE SEQUENCE [LARGE SCALE GENOMIC DNA]</scope>
</reference>
<dbReference type="InParanoid" id="E4XFW9"/>
<evidence type="ECO:0000313" key="1">
    <source>
        <dbReference type="EMBL" id="CBY24509.1"/>
    </source>
</evidence>
<dbReference type="Proteomes" id="UP000001307">
    <property type="component" value="Unassembled WGS sequence"/>
</dbReference>
<keyword evidence="2" id="KW-1185">Reference proteome</keyword>
<gene>
    <name evidence="1" type="ORF">GSOID_T00010376001</name>
</gene>
<proteinExistence type="predicted"/>